<keyword evidence="2" id="KW-0460">Magnesium</keyword>
<accession>A0A809S7S6</accession>
<dbReference type="CDD" id="cd02194">
    <property type="entry name" value="ThiL"/>
    <property type="match status" value="1"/>
</dbReference>
<sequence length="319" mass="33750">MSSEFSLIQQYFSRPTPDVVLGVGDDCALLQSSPNMHLAVSTDSLVAGVHFFHDADPALLGWKSLAVNLSDLAAMGATPRWCTLAISLPEVDESWLAAYADGLYHCADAHQIRLVGGDTTRGPLNLSLTVMGEVPINQALRRDGAQVGDAIWVSGDLGDAAFALAAIQGQLQLSEVDMASLAQRLHAPVPRVSLGLALRQIAHSAIDISDGLLADLGHILSHSRVSAVLHYAALPTSEIVADLAAHPAYDRCVLAGGDDYELCFTAPVAHSDAISAMAEQLDVRLTCIGEIVADGGMQLMDADGQPMQMVQMGYDHFVS</sequence>
<dbReference type="RefSeq" id="WP_162083978.1">
    <property type="nucleotide sequence ID" value="NZ_AP021881.1"/>
</dbReference>
<feature type="binding site" evidence="2">
    <location>
        <position position="41"/>
    </location>
    <ligand>
        <name>Mg(2+)</name>
        <dbReference type="ChEBI" id="CHEBI:18420"/>
        <label>4</label>
    </ligand>
</feature>
<comment type="miscellaneous">
    <text evidence="2">Reaction mechanism of ThiL seems to utilize a direct, inline transfer of the gamma-phosphate of ATP to TMP rather than a phosphorylated enzyme intermediate.</text>
</comment>
<feature type="binding site" evidence="2">
    <location>
        <position position="50"/>
    </location>
    <ligand>
        <name>substrate</name>
    </ligand>
</feature>
<keyword evidence="2" id="KW-0479">Metal-binding</keyword>
<feature type="binding site" evidence="2">
    <location>
        <position position="26"/>
    </location>
    <ligand>
        <name>Mg(2+)</name>
        <dbReference type="ChEBI" id="CHEBI:18420"/>
        <label>3</label>
    </ligand>
</feature>
<keyword evidence="2 5" id="KW-0418">Kinase</keyword>
<name>A0A809S7S6_9PROT</name>
<keyword evidence="2" id="KW-0547">Nucleotide-binding</keyword>
<keyword evidence="6" id="KW-1185">Reference proteome</keyword>
<feature type="binding site" evidence="2">
    <location>
        <position position="71"/>
    </location>
    <ligand>
        <name>Mg(2+)</name>
        <dbReference type="ChEBI" id="CHEBI:18420"/>
        <label>3</label>
    </ligand>
</feature>
<feature type="binding site" evidence="2">
    <location>
        <position position="71"/>
    </location>
    <ligand>
        <name>Mg(2+)</name>
        <dbReference type="ChEBI" id="CHEBI:18420"/>
        <label>4</label>
    </ligand>
</feature>
<comment type="function">
    <text evidence="2">Catalyzes the ATP-dependent phosphorylation of thiamine-monophosphate (TMP) to form thiamine-pyrophosphate (TPP), the active form of vitamin B1.</text>
</comment>
<feature type="domain" description="PurM-like C-terminal" evidence="4">
    <location>
        <begin position="146"/>
        <end position="299"/>
    </location>
</feature>
<dbReference type="InterPro" id="IPR010918">
    <property type="entry name" value="PurM-like_C_dom"/>
</dbReference>
<dbReference type="GO" id="GO:0009030">
    <property type="term" value="F:thiamine-phosphate kinase activity"/>
    <property type="evidence" value="ECO:0007669"/>
    <property type="project" value="UniProtKB-UniRule"/>
</dbReference>
<reference evidence="6" key="1">
    <citation type="submission" date="2019-11" db="EMBL/GenBank/DDBJ databases">
        <title>Isolation and characterization of a novel species in the genus Sulfuriferula.</title>
        <authorList>
            <person name="Mochizuki J."/>
            <person name="Kojima H."/>
            <person name="Fukui M."/>
        </authorList>
    </citation>
    <scope>NUCLEOTIDE SEQUENCE [LARGE SCALE GENOMIC DNA]</scope>
    <source>
        <strain evidence="6">SGTM</strain>
    </source>
</reference>
<dbReference type="SUPFAM" id="SSF55326">
    <property type="entry name" value="PurM N-terminal domain-like"/>
    <property type="match status" value="1"/>
</dbReference>
<feature type="binding site" evidence="2">
    <location>
        <begin position="117"/>
        <end position="118"/>
    </location>
    <ligand>
        <name>ATP</name>
        <dbReference type="ChEBI" id="CHEBI:30616"/>
    </ligand>
</feature>
<comment type="caution">
    <text evidence="2">Lacks conserved residue(s) required for the propagation of feature annotation.</text>
</comment>
<dbReference type="GO" id="GO:0005524">
    <property type="term" value="F:ATP binding"/>
    <property type="evidence" value="ECO:0007669"/>
    <property type="project" value="UniProtKB-UniRule"/>
</dbReference>
<dbReference type="Pfam" id="PF02769">
    <property type="entry name" value="AIRS_C"/>
    <property type="match status" value="1"/>
</dbReference>
<proteinExistence type="inferred from homology"/>
<feature type="binding site" evidence="2">
    <location>
        <position position="71"/>
    </location>
    <ligand>
        <name>Mg(2+)</name>
        <dbReference type="ChEBI" id="CHEBI:18420"/>
        <label>2</label>
    </ligand>
</feature>
<feature type="binding site" evidence="2">
    <location>
        <position position="118"/>
    </location>
    <ligand>
        <name>Mg(2+)</name>
        <dbReference type="ChEBI" id="CHEBI:18420"/>
        <label>1</label>
    </ligand>
</feature>
<feature type="binding site" evidence="2">
    <location>
        <position position="210"/>
    </location>
    <ligand>
        <name>Mg(2+)</name>
        <dbReference type="ChEBI" id="CHEBI:18420"/>
        <label>5</label>
    </ligand>
</feature>
<dbReference type="InterPro" id="IPR036921">
    <property type="entry name" value="PurM-like_N_sf"/>
</dbReference>
<dbReference type="NCBIfam" id="TIGR01379">
    <property type="entry name" value="thiL"/>
    <property type="match status" value="1"/>
</dbReference>
<feature type="binding site" evidence="2">
    <location>
        <position position="142"/>
    </location>
    <ligand>
        <name>ATP</name>
        <dbReference type="ChEBI" id="CHEBI:30616"/>
    </ligand>
</feature>
<dbReference type="Gene3D" id="3.30.1330.10">
    <property type="entry name" value="PurM-like, N-terminal domain"/>
    <property type="match status" value="1"/>
</dbReference>
<dbReference type="HAMAP" id="MF_02128">
    <property type="entry name" value="TMP_kinase"/>
    <property type="match status" value="1"/>
</dbReference>
<feature type="binding site" evidence="2">
    <location>
        <position position="26"/>
    </location>
    <ligand>
        <name>Mg(2+)</name>
        <dbReference type="ChEBI" id="CHEBI:18420"/>
        <label>4</label>
    </ligand>
</feature>
<feature type="binding site" evidence="2">
    <location>
        <position position="258"/>
    </location>
    <ligand>
        <name>substrate</name>
    </ligand>
</feature>
<comment type="pathway">
    <text evidence="2">Cofactor biosynthesis; thiamine diphosphate biosynthesis; thiamine diphosphate from thiamine phosphate: step 1/1.</text>
</comment>
<keyword evidence="2" id="KW-0067">ATP-binding</keyword>
<dbReference type="PIRSF" id="PIRSF005303">
    <property type="entry name" value="Thiam_monoph_kin"/>
    <property type="match status" value="1"/>
</dbReference>
<evidence type="ECO:0000313" key="6">
    <source>
        <dbReference type="Proteomes" id="UP000463939"/>
    </source>
</evidence>
<feature type="binding site" evidence="2">
    <location>
        <position position="43"/>
    </location>
    <ligand>
        <name>Mg(2+)</name>
        <dbReference type="ChEBI" id="CHEBI:18420"/>
        <label>2</label>
    </ligand>
</feature>
<dbReference type="PANTHER" id="PTHR30270:SF0">
    <property type="entry name" value="THIAMINE-MONOPHOSPHATE KINASE"/>
    <property type="match status" value="1"/>
</dbReference>
<dbReference type="Proteomes" id="UP000463939">
    <property type="component" value="Chromosome"/>
</dbReference>
<dbReference type="GO" id="GO:0009229">
    <property type="term" value="P:thiamine diphosphate biosynthetic process"/>
    <property type="evidence" value="ECO:0007669"/>
    <property type="project" value="UniProtKB-UniRule"/>
</dbReference>
<keyword evidence="1 2" id="KW-0784">Thiamine biosynthesis</keyword>
<dbReference type="SUPFAM" id="SSF56042">
    <property type="entry name" value="PurM C-terminal domain-like"/>
    <property type="match status" value="1"/>
</dbReference>
<dbReference type="InterPro" id="IPR016188">
    <property type="entry name" value="PurM-like_N"/>
</dbReference>
<evidence type="ECO:0000256" key="1">
    <source>
        <dbReference type="ARBA" id="ARBA00022977"/>
    </source>
</evidence>
<dbReference type="Pfam" id="PF00586">
    <property type="entry name" value="AIRS"/>
    <property type="match status" value="1"/>
</dbReference>
<comment type="similarity">
    <text evidence="2">Belongs to the thiamine-monophosphate kinase family.</text>
</comment>
<feature type="domain" description="PurM-like N-terminal" evidence="3">
    <location>
        <begin position="24"/>
        <end position="134"/>
    </location>
</feature>
<gene>
    <name evidence="2 5" type="primary">thiL</name>
    <name evidence="5" type="ORF">SFSGTM_07110</name>
</gene>
<dbReference type="KEGG" id="sniv:SFSGTM_07110"/>
<organism evidence="5 6">
    <name type="scientific">Sulfuriferula nivalis</name>
    <dbReference type="NCBI Taxonomy" id="2675298"/>
    <lineage>
        <taxon>Bacteria</taxon>
        <taxon>Pseudomonadati</taxon>
        <taxon>Pseudomonadota</taxon>
        <taxon>Betaproteobacteria</taxon>
        <taxon>Nitrosomonadales</taxon>
        <taxon>Sulfuricellaceae</taxon>
        <taxon>Sulfuriferula</taxon>
    </lineage>
</organism>
<dbReference type="AlphaFoldDB" id="A0A809S7S6"/>
<dbReference type="GO" id="GO:0009228">
    <property type="term" value="P:thiamine biosynthetic process"/>
    <property type="evidence" value="ECO:0007669"/>
    <property type="project" value="UniProtKB-KW"/>
</dbReference>
<dbReference type="EMBL" id="AP021881">
    <property type="protein sequence ID" value="BBP00003.1"/>
    <property type="molecule type" value="Genomic_DNA"/>
</dbReference>
<protein>
    <recommendedName>
        <fullName evidence="2">Thiamine-monophosphate kinase</fullName>
        <shortName evidence="2">TMP kinase</shortName>
        <shortName evidence="2">Thiamine-phosphate kinase</shortName>
        <ecNumber evidence="2">2.7.4.16</ecNumber>
    </recommendedName>
</protein>
<feature type="binding site" evidence="2">
    <location>
        <position position="314"/>
    </location>
    <ligand>
        <name>substrate</name>
    </ligand>
</feature>
<evidence type="ECO:0000256" key="2">
    <source>
        <dbReference type="HAMAP-Rule" id="MF_02128"/>
    </source>
</evidence>
<feature type="binding site" evidence="2">
    <location>
        <position position="43"/>
    </location>
    <ligand>
        <name>Mg(2+)</name>
        <dbReference type="ChEBI" id="CHEBI:18420"/>
        <label>1</label>
    </ligand>
</feature>
<feature type="binding site" evidence="2">
    <location>
        <position position="209"/>
    </location>
    <ligand>
        <name>ATP</name>
        <dbReference type="ChEBI" id="CHEBI:30616"/>
    </ligand>
</feature>
<dbReference type="InterPro" id="IPR036676">
    <property type="entry name" value="PurM-like_C_sf"/>
</dbReference>
<dbReference type="InterPro" id="IPR006283">
    <property type="entry name" value="ThiL-like"/>
</dbReference>
<feature type="binding site" evidence="2">
    <location>
        <position position="42"/>
    </location>
    <ligand>
        <name>Mg(2+)</name>
        <dbReference type="ChEBI" id="CHEBI:18420"/>
        <label>1</label>
    </ligand>
</feature>
<evidence type="ECO:0000259" key="3">
    <source>
        <dbReference type="Pfam" id="PF00586"/>
    </source>
</evidence>
<dbReference type="UniPathway" id="UPA00060">
    <property type="reaction ID" value="UER00142"/>
</dbReference>
<dbReference type="GO" id="GO:0000287">
    <property type="term" value="F:magnesium ion binding"/>
    <property type="evidence" value="ECO:0007669"/>
    <property type="project" value="UniProtKB-UniRule"/>
</dbReference>
<dbReference type="PANTHER" id="PTHR30270">
    <property type="entry name" value="THIAMINE-MONOPHOSPHATE KINASE"/>
    <property type="match status" value="1"/>
</dbReference>
<dbReference type="EC" id="2.7.4.16" evidence="2"/>
<comment type="catalytic activity">
    <reaction evidence="2">
        <text>thiamine phosphate + ATP = thiamine diphosphate + ADP</text>
        <dbReference type="Rhea" id="RHEA:15913"/>
        <dbReference type="ChEBI" id="CHEBI:30616"/>
        <dbReference type="ChEBI" id="CHEBI:37575"/>
        <dbReference type="ChEBI" id="CHEBI:58937"/>
        <dbReference type="ChEBI" id="CHEBI:456216"/>
        <dbReference type="EC" id="2.7.4.16"/>
    </reaction>
</comment>
<feature type="binding site" evidence="2">
    <location>
        <position position="207"/>
    </location>
    <ligand>
        <name>Mg(2+)</name>
        <dbReference type="ChEBI" id="CHEBI:18420"/>
        <label>3</label>
    </ligand>
</feature>
<evidence type="ECO:0000259" key="4">
    <source>
        <dbReference type="Pfam" id="PF02769"/>
    </source>
</evidence>
<keyword evidence="2" id="KW-0808">Transferase</keyword>
<evidence type="ECO:0000313" key="5">
    <source>
        <dbReference type="EMBL" id="BBP00003.1"/>
    </source>
</evidence>
<dbReference type="Gene3D" id="3.90.650.10">
    <property type="entry name" value="PurM-like C-terminal domain"/>
    <property type="match status" value="1"/>
</dbReference>